<dbReference type="Pfam" id="PF21957">
    <property type="entry name" value="Zn_ribbon_16"/>
    <property type="match status" value="1"/>
</dbReference>
<comment type="caution">
    <text evidence="3">The sequence shown here is derived from an EMBL/GenBank/DDBJ whole genome shotgun (WGS) entry which is preliminary data.</text>
</comment>
<sequence>MKRFVRYVDQTNGNYLPSQYGRCDREVSCSYFYSPYDDHTFADQKVVRIPKRKVKPIFIQRELYKKSLANYRQNNFVRYLHTLFDEEKVNGLIKRYHLGTSTKLKGGCIFYQLDLEGNIRRGKIIVYNPITGRRGRIHSVHSLLGIEKRFYPEWRFFGEHLLIDKRKPVAIVEAEKTAIIASAYFPEFIWVATGMKATLKIEYAQCLKDRNVTLFPDLGAFDDWEQKADELSRICTVSVSDMLEVNANANDMAKGLDLVDYVIAQTN</sequence>
<evidence type="ECO:0000259" key="1">
    <source>
        <dbReference type="Pfam" id="PF19898"/>
    </source>
</evidence>
<dbReference type="InterPro" id="IPR045951">
    <property type="entry name" value="DUF6371"/>
</dbReference>
<evidence type="ECO:0000313" key="4">
    <source>
        <dbReference type="Proteomes" id="UP000233398"/>
    </source>
</evidence>
<evidence type="ECO:0000313" key="3">
    <source>
        <dbReference type="EMBL" id="PKD43695.1"/>
    </source>
</evidence>
<dbReference type="Proteomes" id="UP000233398">
    <property type="component" value="Unassembled WGS sequence"/>
</dbReference>
<reference evidence="3 4" key="1">
    <citation type="submission" date="2017-11" db="EMBL/GenBank/DDBJ databases">
        <title>Rhodohalobacter 15182 sp. nov., isolated from a salt lake.</title>
        <authorList>
            <person name="Han S."/>
        </authorList>
    </citation>
    <scope>NUCLEOTIDE SEQUENCE [LARGE SCALE GENOMIC DNA]</scope>
    <source>
        <strain evidence="3 4">15182</strain>
    </source>
</reference>
<feature type="domain" description="Zinc beta-ribbon finger putative" evidence="2">
    <location>
        <begin position="2"/>
        <end position="38"/>
    </location>
</feature>
<evidence type="ECO:0008006" key="5">
    <source>
        <dbReference type="Google" id="ProtNLM"/>
    </source>
</evidence>
<dbReference type="EMBL" id="PISP01000002">
    <property type="protein sequence ID" value="PKD43695.1"/>
    <property type="molecule type" value="Genomic_DNA"/>
</dbReference>
<evidence type="ECO:0000259" key="2">
    <source>
        <dbReference type="Pfam" id="PF21957"/>
    </source>
</evidence>
<name>A0A2N0VHM5_9BACT</name>
<protein>
    <recommendedName>
        <fullName evidence="5">Toprim domain-containing protein</fullName>
    </recommendedName>
</protein>
<proteinExistence type="predicted"/>
<dbReference type="AlphaFoldDB" id="A0A2N0VHM5"/>
<dbReference type="InterPro" id="IPR047731">
    <property type="entry name" value="Zinc_ribbon_put"/>
</dbReference>
<feature type="domain" description="DUF6371" evidence="1">
    <location>
        <begin position="74"/>
        <end position="218"/>
    </location>
</feature>
<gene>
    <name evidence="3" type="ORF">CWD77_09040</name>
</gene>
<organism evidence="3 4">
    <name type="scientific">Rhodohalobacter barkolensis</name>
    <dbReference type="NCBI Taxonomy" id="2053187"/>
    <lineage>
        <taxon>Bacteria</taxon>
        <taxon>Pseudomonadati</taxon>
        <taxon>Balneolota</taxon>
        <taxon>Balneolia</taxon>
        <taxon>Balneolales</taxon>
        <taxon>Balneolaceae</taxon>
        <taxon>Rhodohalobacter</taxon>
    </lineage>
</organism>
<accession>A0A2N0VHM5</accession>
<dbReference type="Pfam" id="PF19898">
    <property type="entry name" value="DUF6371"/>
    <property type="match status" value="1"/>
</dbReference>
<keyword evidence="4" id="KW-1185">Reference proteome</keyword>